<protein>
    <submittedName>
        <fullName evidence="1">Uncharacterized protein</fullName>
    </submittedName>
</protein>
<dbReference type="EMBL" id="GBXM01049891">
    <property type="protein sequence ID" value="JAH58686.1"/>
    <property type="molecule type" value="Transcribed_RNA"/>
</dbReference>
<organism evidence="1">
    <name type="scientific">Anguilla anguilla</name>
    <name type="common">European freshwater eel</name>
    <name type="synonym">Muraena anguilla</name>
    <dbReference type="NCBI Taxonomy" id="7936"/>
    <lineage>
        <taxon>Eukaryota</taxon>
        <taxon>Metazoa</taxon>
        <taxon>Chordata</taxon>
        <taxon>Craniata</taxon>
        <taxon>Vertebrata</taxon>
        <taxon>Euteleostomi</taxon>
        <taxon>Actinopterygii</taxon>
        <taxon>Neopterygii</taxon>
        <taxon>Teleostei</taxon>
        <taxon>Anguilliformes</taxon>
        <taxon>Anguillidae</taxon>
        <taxon>Anguilla</taxon>
    </lineage>
</organism>
<reference evidence="1" key="2">
    <citation type="journal article" date="2015" name="Fish Shellfish Immunol.">
        <title>Early steps in the European eel (Anguilla anguilla)-Vibrio vulnificus interaction in the gills: Role of the RtxA13 toxin.</title>
        <authorList>
            <person name="Callol A."/>
            <person name="Pajuelo D."/>
            <person name="Ebbesson L."/>
            <person name="Teles M."/>
            <person name="MacKenzie S."/>
            <person name="Amaro C."/>
        </authorList>
    </citation>
    <scope>NUCLEOTIDE SEQUENCE</scope>
</reference>
<accession>A0A0E9TYQ0</accession>
<name>A0A0E9TYQ0_ANGAN</name>
<evidence type="ECO:0000313" key="1">
    <source>
        <dbReference type="EMBL" id="JAH58686.1"/>
    </source>
</evidence>
<sequence>MLHCSVKGLHSISELSDLCSTSELSDLCSIAV</sequence>
<proteinExistence type="predicted"/>
<dbReference type="AlphaFoldDB" id="A0A0E9TYQ0"/>
<reference evidence="1" key="1">
    <citation type="submission" date="2014-11" db="EMBL/GenBank/DDBJ databases">
        <authorList>
            <person name="Amaro Gonzalez C."/>
        </authorList>
    </citation>
    <scope>NUCLEOTIDE SEQUENCE</scope>
</reference>